<dbReference type="NCBIfam" id="NF003676">
    <property type="entry name" value="PRK05303.1"/>
    <property type="match status" value="1"/>
</dbReference>
<dbReference type="InterPro" id="IPR001782">
    <property type="entry name" value="Flag_FlgI"/>
</dbReference>
<name>M2TQT8_9SPHN</name>
<dbReference type="Proteomes" id="UP000011717">
    <property type="component" value="Unassembled WGS sequence"/>
</dbReference>
<reference evidence="9 10" key="1">
    <citation type="journal article" date="2013" name="Genome Announc.">
        <title>Draft Genome Sequence of Strain JLT2015T, Belonging to the Family Sphingomonadaceae of the Alphaproteobacteria.</title>
        <authorList>
            <person name="Tang K."/>
            <person name="Liu K."/>
            <person name="Li S."/>
            <person name="Jiao N."/>
        </authorList>
    </citation>
    <scope>NUCLEOTIDE SEQUENCE [LARGE SCALE GENOMIC DNA]</scope>
    <source>
        <strain evidence="9 10">JLT2015</strain>
    </source>
</reference>
<evidence type="ECO:0000256" key="3">
    <source>
        <dbReference type="ARBA" id="ARBA00019515"/>
    </source>
</evidence>
<keyword evidence="9" id="KW-0966">Cell projection</keyword>
<dbReference type="PRINTS" id="PR01010">
    <property type="entry name" value="FLGPRINGFLGI"/>
</dbReference>
<dbReference type="AlphaFoldDB" id="M2TQT8"/>
<keyword evidence="10" id="KW-1185">Reference proteome</keyword>
<keyword evidence="9" id="KW-0282">Flagellum</keyword>
<comment type="subunit">
    <text evidence="8">The basal body constitutes a major portion of the flagellar organelle and consists of four rings (L,P,S, and M) mounted on a central rod.</text>
</comment>
<accession>M2TQT8</accession>
<evidence type="ECO:0000256" key="5">
    <source>
        <dbReference type="ARBA" id="ARBA00022764"/>
    </source>
</evidence>
<dbReference type="GO" id="GO:0030288">
    <property type="term" value="C:outer membrane-bounded periplasmic space"/>
    <property type="evidence" value="ECO:0007669"/>
    <property type="project" value="InterPro"/>
</dbReference>
<evidence type="ECO:0000256" key="6">
    <source>
        <dbReference type="ARBA" id="ARBA00023143"/>
    </source>
</evidence>
<feature type="chain" id="PRO_5009017304" description="Flagellar P-ring protein" evidence="8">
    <location>
        <begin position="21"/>
        <end position="364"/>
    </location>
</feature>
<keyword evidence="5" id="KW-0574">Periplasm</keyword>
<gene>
    <name evidence="8" type="primary">flgI</name>
    <name evidence="9" type="ORF">C725_0091</name>
</gene>
<comment type="subcellular location">
    <subcellularLocation>
        <location evidence="2 8">Bacterial flagellum basal body</location>
    </subcellularLocation>
</comment>
<evidence type="ECO:0000313" key="9">
    <source>
        <dbReference type="EMBL" id="EMD84161.1"/>
    </source>
</evidence>
<dbReference type="RefSeq" id="WP_008599462.1">
    <property type="nucleotide sequence ID" value="NZ_AMRV01000001.1"/>
</dbReference>
<keyword evidence="9" id="KW-0969">Cilium</keyword>
<proteinExistence type="inferred from homology"/>
<sequence length="364" mass="37156" precursor="true">MRTVLAALAALLFALTPAYAERLKDIGAFAGVRTNQLTGYGIVVGLAGTGDDNLPYTIQSAKAAVSRFGLTLPPGVDPSLKNAAAVMITAELPPFAKPGQTIDVTVSAIGKSKSLRGGNLILAPLQGADGQIYAMAQGSLIVGGLGVDGADGSRVQVNVPSTGRIPAGATVERMVPTAIGDSQALVFNLREPDFSTTMNVVEAINEYIGEGTASPLDAVSIKVAAPPVVETRVALISLIENIEVEKAQAAARIVVNSRTGTVIIGQDVKLSAAAVSHGSLTVRVDEAPFPSQPGPFSDGQTVVVPDSQISVEQGDGRMFLFEPGVSLADLVKAINSVGAAPGDLVAILEALKQAGAMSAELVVI</sequence>
<dbReference type="GO" id="GO:0009428">
    <property type="term" value="C:bacterial-type flagellum basal body, distal rod, P ring"/>
    <property type="evidence" value="ECO:0007669"/>
    <property type="project" value="InterPro"/>
</dbReference>
<evidence type="ECO:0000256" key="7">
    <source>
        <dbReference type="ARBA" id="ARBA00032344"/>
    </source>
</evidence>
<dbReference type="PANTHER" id="PTHR30381:SF0">
    <property type="entry name" value="FLAGELLAR P-RING PROTEIN"/>
    <property type="match status" value="1"/>
</dbReference>
<dbReference type="PANTHER" id="PTHR30381">
    <property type="entry name" value="FLAGELLAR P-RING PERIPLASMIC PROTEIN FLGI"/>
    <property type="match status" value="1"/>
</dbReference>
<dbReference type="OrthoDB" id="9786431at2"/>
<comment type="similarity">
    <text evidence="8">Belongs to the FlgI family.</text>
</comment>
<keyword evidence="4 8" id="KW-0732">Signal</keyword>
<dbReference type="EMBL" id="AMRV01000001">
    <property type="protein sequence ID" value="EMD84161.1"/>
    <property type="molecule type" value="Genomic_DNA"/>
</dbReference>
<evidence type="ECO:0000256" key="2">
    <source>
        <dbReference type="ARBA" id="ARBA00004117"/>
    </source>
</evidence>
<dbReference type="PATRIC" id="fig|1234595.3.peg.91"/>
<keyword evidence="6 8" id="KW-0975">Bacterial flagellum</keyword>
<comment type="function">
    <text evidence="1 8">Assembles around the rod to form the L-ring and probably protects the motor/basal body from shearing forces during rotation.</text>
</comment>
<comment type="caution">
    <text evidence="9">The sequence shown here is derived from an EMBL/GenBank/DDBJ whole genome shotgun (WGS) entry which is preliminary data.</text>
</comment>
<dbReference type="GO" id="GO:0071973">
    <property type="term" value="P:bacterial-type flagellum-dependent cell motility"/>
    <property type="evidence" value="ECO:0007669"/>
    <property type="project" value="InterPro"/>
</dbReference>
<evidence type="ECO:0000256" key="1">
    <source>
        <dbReference type="ARBA" id="ARBA00002591"/>
    </source>
</evidence>
<dbReference type="Pfam" id="PF02119">
    <property type="entry name" value="FlgI"/>
    <property type="match status" value="1"/>
</dbReference>
<evidence type="ECO:0000256" key="8">
    <source>
        <dbReference type="HAMAP-Rule" id="MF_00416"/>
    </source>
</evidence>
<feature type="signal peptide" evidence="8">
    <location>
        <begin position="1"/>
        <end position="20"/>
    </location>
</feature>
<evidence type="ECO:0000313" key="10">
    <source>
        <dbReference type="Proteomes" id="UP000011717"/>
    </source>
</evidence>
<organism evidence="9 10">
    <name type="scientific">Pacificimonas flava</name>
    <dbReference type="NCBI Taxonomy" id="1234595"/>
    <lineage>
        <taxon>Bacteria</taxon>
        <taxon>Pseudomonadati</taxon>
        <taxon>Pseudomonadota</taxon>
        <taxon>Alphaproteobacteria</taxon>
        <taxon>Sphingomonadales</taxon>
        <taxon>Sphingosinicellaceae</taxon>
        <taxon>Pacificimonas</taxon>
    </lineage>
</organism>
<evidence type="ECO:0000256" key="4">
    <source>
        <dbReference type="ARBA" id="ARBA00022729"/>
    </source>
</evidence>
<dbReference type="HAMAP" id="MF_00416">
    <property type="entry name" value="FlgI"/>
    <property type="match status" value="1"/>
</dbReference>
<protein>
    <recommendedName>
        <fullName evidence="3 8">Flagellar P-ring protein</fullName>
    </recommendedName>
    <alternativeName>
        <fullName evidence="7 8">Basal body P-ring protein</fullName>
    </alternativeName>
</protein>
<dbReference type="GO" id="GO:0005198">
    <property type="term" value="F:structural molecule activity"/>
    <property type="evidence" value="ECO:0007669"/>
    <property type="project" value="InterPro"/>
</dbReference>